<comment type="caution">
    <text evidence="2">The sequence shown here is derived from an EMBL/GenBank/DDBJ whole genome shotgun (WGS) entry which is preliminary data.</text>
</comment>
<dbReference type="AlphaFoldDB" id="A0A6I4U4X1"/>
<keyword evidence="1" id="KW-1133">Transmembrane helix</keyword>
<evidence type="ECO:0000313" key="3">
    <source>
        <dbReference type="Proteomes" id="UP000429229"/>
    </source>
</evidence>
<evidence type="ECO:0000256" key="1">
    <source>
        <dbReference type="SAM" id="Phobius"/>
    </source>
</evidence>
<name>A0A6I4U4X1_9SPHN</name>
<organism evidence="2 3">
    <name type="scientific">Alteriqipengyuania halimionae</name>
    <dbReference type="NCBI Taxonomy" id="1926630"/>
    <lineage>
        <taxon>Bacteria</taxon>
        <taxon>Pseudomonadati</taxon>
        <taxon>Pseudomonadota</taxon>
        <taxon>Alphaproteobacteria</taxon>
        <taxon>Sphingomonadales</taxon>
        <taxon>Erythrobacteraceae</taxon>
        <taxon>Alteriqipengyuania</taxon>
    </lineage>
</organism>
<feature type="transmembrane region" description="Helical" evidence="1">
    <location>
        <begin position="83"/>
        <end position="103"/>
    </location>
</feature>
<keyword evidence="1" id="KW-0812">Transmembrane</keyword>
<feature type="transmembrane region" description="Helical" evidence="1">
    <location>
        <begin position="109"/>
        <end position="129"/>
    </location>
</feature>
<keyword evidence="1" id="KW-0472">Membrane</keyword>
<proteinExistence type="predicted"/>
<dbReference type="OrthoDB" id="7509246at2"/>
<dbReference type="EMBL" id="WTYR01000001">
    <property type="protein sequence ID" value="MXP10776.1"/>
    <property type="molecule type" value="Genomic_DNA"/>
</dbReference>
<dbReference type="RefSeq" id="WP_160617342.1">
    <property type="nucleotide sequence ID" value="NZ_WTYR01000001.1"/>
</dbReference>
<feature type="transmembrane region" description="Helical" evidence="1">
    <location>
        <begin position="56"/>
        <end position="76"/>
    </location>
</feature>
<protein>
    <submittedName>
        <fullName evidence="2">Uncharacterized protein</fullName>
    </submittedName>
</protein>
<dbReference type="Proteomes" id="UP000429229">
    <property type="component" value="Unassembled WGS sequence"/>
</dbReference>
<accession>A0A6I4U4X1</accession>
<reference evidence="2 3" key="1">
    <citation type="submission" date="2019-12" db="EMBL/GenBank/DDBJ databases">
        <title>Genomic-based taxomic classification of the family Erythrobacteraceae.</title>
        <authorList>
            <person name="Xu L."/>
        </authorList>
    </citation>
    <scope>NUCLEOTIDE SEQUENCE [LARGE SCALE GENOMIC DNA]</scope>
    <source>
        <strain evidence="2 3">LMG 29519</strain>
    </source>
</reference>
<keyword evidence="3" id="KW-1185">Reference proteome</keyword>
<gene>
    <name evidence="2" type="ORF">GRI68_11365</name>
</gene>
<feature type="transmembrane region" description="Helical" evidence="1">
    <location>
        <begin position="9"/>
        <end position="26"/>
    </location>
</feature>
<evidence type="ECO:0000313" key="2">
    <source>
        <dbReference type="EMBL" id="MXP10776.1"/>
    </source>
</evidence>
<sequence>MRPDSIKKFDLFYLGSIAVGAINTIIHRDLLARDLQRQFAQQGEAVVEMFSGSEGVFVIGGIVLNVLLGLLLWFLVSRQKIGVIRWIIALWVAYGLISLPAMIGVLPSLVAILGLLVIVLQLVALYFLFQAETTIWLKGKRIVDGDDDDAIVTERTTDPE</sequence>